<organism evidence="2 3">
    <name type="scientific">Paramagnetospirillum caucaseum</name>
    <dbReference type="NCBI Taxonomy" id="1244869"/>
    <lineage>
        <taxon>Bacteria</taxon>
        <taxon>Pseudomonadati</taxon>
        <taxon>Pseudomonadota</taxon>
        <taxon>Alphaproteobacteria</taxon>
        <taxon>Rhodospirillales</taxon>
        <taxon>Magnetospirillaceae</taxon>
        <taxon>Paramagnetospirillum</taxon>
    </lineage>
</organism>
<dbReference type="AlphaFoldDB" id="M2ZWR0"/>
<reference evidence="2 3" key="1">
    <citation type="journal article" date="2014" name="Genome Announc.">
        <title>Draft Genome Sequence of Magnetospirillum sp. Strain SO-1, a Freshwater Magnetotactic Bacterium Isolated from the Ol'khovka River, Russia.</title>
        <authorList>
            <person name="Grouzdev D.S."/>
            <person name="Dziuba M.V."/>
            <person name="Sukhacheva M.S."/>
            <person name="Mardanov A.V."/>
            <person name="Beletskiy A.V."/>
            <person name="Kuznetsov B.B."/>
            <person name="Skryabin K.G."/>
        </authorList>
    </citation>
    <scope>NUCLEOTIDE SEQUENCE [LARGE SCALE GENOMIC DNA]</scope>
    <source>
        <strain evidence="2 3">SO-1</strain>
    </source>
</reference>
<dbReference type="Proteomes" id="UP000011744">
    <property type="component" value="Unassembled WGS sequence"/>
</dbReference>
<dbReference type="EMBL" id="AONQ01000002">
    <property type="protein sequence ID" value="EME71857.1"/>
    <property type="molecule type" value="Genomic_DNA"/>
</dbReference>
<dbReference type="RefSeq" id="WP_008613454.1">
    <property type="nucleotide sequence ID" value="NZ_AONQ01000002.1"/>
</dbReference>
<protein>
    <recommendedName>
        <fullName evidence="4">TPR repeat-containing protein</fullName>
    </recommendedName>
</protein>
<keyword evidence="3" id="KW-1185">Reference proteome</keyword>
<comment type="caution">
    <text evidence="2">The sequence shown here is derived from an EMBL/GenBank/DDBJ whole genome shotgun (WGS) entry which is preliminary data.</text>
</comment>
<accession>M2ZWR0</accession>
<dbReference type="OrthoDB" id="5339269at2"/>
<evidence type="ECO:0000313" key="3">
    <source>
        <dbReference type="Proteomes" id="UP000011744"/>
    </source>
</evidence>
<proteinExistence type="predicted"/>
<evidence type="ECO:0008006" key="4">
    <source>
        <dbReference type="Google" id="ProtNLM"/>
    </source>
</evidence>
<feature type="signal peptide" evidence="1">
    <location>
        <begin position="1"/>
        <end position="17"/>
    </location>
</feature>
<dbReference type="STRING" id="1244869.H261_01372"/>
<feature type="chain" id="PRO_5004030397" description="TPR repeat-containing protein" evidence="1">
    <location>
        <begin position="18"/>
        <end position="200"/>
    </location>
</feature>
<gene>
    <name evidence="2" type="ORF">H261_01372</name>
</gene>
<dbReference type="eggNOG" id="ENOG5032TI7">
    <property type="taxonomic scope" value="Bacteria"/>
</dbReference>
<dbReference type="PATRIC" id="fig|1244869.3.peg.268"/>
<name>M2ZWR0_9PROT</name>
<keyword evidence="1" id="KW-0732">Signal</keyword>
<evidence type="ECO:0000313" key="2">
    <source>
        <dbReference type="EMBL" id="EME71857.1"/>
    </source>
</evidence>
<sequence>MRVLCILIVLLSTSAYSQTMAPPKIITERNGNITNHRAEGSLAVTHDVGCIELSEANNQLTPPDLYQGVASCLAQDRYDRAAALFSLAGVYGNFDAARVADKSAGQAKAVLIMTTFSAVSQDKKKRFLDEVKAISGNHEVLRKTCADIRDVGKPDYYPAYMILHGMGAFTENPHDQALVVGFDAAKVWNSLQTSYLHCPA</sequence>
<evidence type="ECO:0000256" key="1">
    <source>
        <dbReference type="SAM" id="SignalP"/>
    </source>
</evidence>